<dbReference type="GO" id="GO:0000981">
    <property type="term" value="F:DNA-binding transcription factor activity, RNA polymerase II-specific"/>
    <property type="evidence" value="ECO:0007669"/>
    <property type="project" value="InterPro"/>
</dbReference>
<evidence type="ECO:0000256" key="4">
    <source>
        <dbReference type="ARBA" id="ARBA00023163"/>
    </source>
</evidence>
<evidence type="ECO:0000259" key="7">
    <source>
        <dbReference type="SMART" id="SM00906"/>
    </source>
</evidence>
<dbReference type="CDD" id="cd12148">
    <property type="entry name" value="fungal_TF_MHR"/>
    <property type="match status" value="1"/>
</dbReference>
<evidence type="ECO:0000313" key="9">
    <source>
        <dbReference type="Proteomes" id="UP000030106"/>
    </source>
</evidence>
<protein>
    <recommendedName>
        <fullName evidence="7">Xylanolytic transcriptional activator regulatory domain-containing protein</fullName>
    </recommendedName>
</protein>
<dbReference type="GO" id="GO:0005634">
    <property type="term" value="C:nucleus"/>
    <property type="evidence" value="ECO:0007669"/>
    <property type="project" value="UniProtKB-SubCell"/>
</dbReference>
<comment type="subcellular location">
    <subcellularLocation>
        <location evidence="1">Nucleus</location>
    </subcellularLocation>
</comment>
<evidence type="ECO:0000256" key="2">
    <source>
        <dbReference type="ARBA" id="ARBA00022723"/>
    </source>
</evidence>
<dbReference type="Proteomes" id="UP000030106">
    <property type="component" value="Unassembled WGS sequence"/>
</dbReference>
<dbReference type="AlphaFoldDB" id="A0A0A2VH38"/>
<dbReference type="PANTHER" id="PTHR47338:SF7">
    <property type="entry name" value="ZN(II)2CYS6 TRANSCRIPTION FACTOR (EUROFUNG)"/>
    <property type="match status" value="1"/>
</dbReference>
<name>A0A0A2VH38_BEABA</name>
<feature type="domain" description="Xylanolytic transcriptional activator regulatory" evidence="7">
    <location>
        <begin position="261"/>
        <end position="341"/>
    </location>
</feature>
<dbReference type="Pfam" id="PF04082">
    <property type="entry name" value="Fungal_trans"/>
    <property type="match status" value="1"/>
</dbReference>
<keyword evidence="5" id="KW-0539">Nucleus</keyword>
<feature type="region of interest" description="Disordered" evidence="6">
    <location>
        <begin position="105"/>
        <end position="130"/>
    </location>
</feature>
<keyword evidence="2" id="KW-0479">Metal-binding</keyword>
<dbReference type="PANTHER" id="PTHR47338">
    <property type="entry name" value="ZN(II)2CYS6 TRANSCRIPTION FACTOR (EUROFUNG)-RELATED"/>
    <property type="match status" value="1"/>
</dbReference>
<dbReference type="GO" id="GO:0008270">
    <property type="term" value="F:zinc ion binding"/>
    <property type="evidence" value="ECO:0007669"/>
    <property type="project" value="InterPro"/>
</dbReference>
<dbReference type="InterPro" id="IPR050815">
    <property type="entry name" value="TF_fung"/>
</dbReference>
<evidence type="ECO:0000313" key="8">
    <source>
        <dbReference type="EMBL" id="KGQ05622.1"/>
    </source>
</evidence>
<dbReference type="EMBL" id="ANFO01000930">
    <property type="protein sequence ID" value="KGQ05622.1"/>
    <property type="molecule type" value="Genomic_DNA"/>
</dbReference>
<dbReference type="GO" id="GO:0006351">
    <property type="term" value="P:DNA-templated transcription"/>
    <property type="evidence" value="ECO:0007669"/>
    <property type="project" value="InterPro"/>
</dbReference>
<dbReference type="OrthoDB" id="2563500at2759"/>
<evidence type="ECO:0000256" key="6">
    <source>
        <dbReference type="SAM" id="MobiDB-lite"/>
    </source>
</evidence>
<organism evidence="8 9">
    <name type="scientific">Beauveria bassiana D1-5</name>
    <dbReference type="NCBI Taxonomy" id="1245745"/>
    <lineage>
        <taxon>Eukaryota</taxon>
        <taxon>Fungi</taxon>
        <taxon>Dikarya</taxon>
        <taxon>Ascomycota</taxon>
        <taxon>Pezizomycotina</taxon>
        <taxon>Sordariomycetes</taxon>
        <taxon>Hypocreomycetidae</taxon>
        <taxon>Hypocreales</taxon>
        <taxon>Cordycipitaceae</taxon>
        <taxon>Beauveria</taxon>
    </lineage>
</organism>
<keyword evidence="4" id="KW-0804">Transcription</keyword>
<reference evidence="8 9" key="1">
    <citation type="submission" date="2012-10" db="EMBL/GenBank/DDBJ databases">
        <title>Genome sequencing and analysis of entomopathogenic fungi Beauveria bassiana D1-5.</title>
        <authorList>
            <person name="Li Q."/>
            <person name="Wang L."/>
            <person name="Zhang Z."/>
            <person name="Wang Q."/>
            <person name="Ren J."/>
            <person name="Wang M."/>
            <person name="Xu W."/>
            <person name="Wang J."/>
            <person name="Lu Y."/>
            <person name="Du Q."/>
            <person name="Sun Z."/>
        </authorList>
    </citation>
    <scope>NUCLEOTIDE SEQUENCE [LARGE SCALE GENOMIC DNA]</scope>
    <source>
        <strain evidence="8 9">D1-5</strain>
    </source>
</reference>
<dbReference type="HOGENOM" id="CLU_008241_2_0_1"/>
<evidence type="ECO:0000256" key="1">
    <source>
        <dbReference type="ARBA" id="ARBA00004123"/>
    </source>
</evidence>
<dbReference type="InterPro" id="IPR007219">
    <property type="entry name" value="XnlR_reg_dom"/>
</dbReference>
<keyword evidence="3" id="KW-0805">Transcription regulation</keyword>
<evidence type="ECO:0000256" key="5">
    <source>
        <dbReference type="ARBA" id="ARBA00023242"/>
    </source>
</evidence>
<dbReference type="eggNOG" id="ENOG502QWTJ">
    <property type="taxonomic scope" value="Eukaryota"/>
</dbReference>
<proteinExistence type="predicted"/>
<comment type="caution">
    <text evidence="8">The sequence shown here is derived from an EMBL/GenBank/DDBJ whole genome shotgun (WGS) entry which is preliminary data.</text>
</comment>
<sequence>MLNSCVVCRKRKVYHPSPNEISVLRLSSAVLRDQVLTKSRLDVTETHNRAGIAFSLVQDASTQPYPGQGHAAPHFRIKSLVATLRRPAWLGVECPALAWAAKKQTTIEESEHGQSPTTTPTPQAQRGNLPGWLGSAALPSSHRVRELLDIYFAQVHTVRCLGFIHIPTFMDRFKEHEALHTDLSGLVYVMCALAAPFMYAKIAGTSSDDIVSLRFHEAGRGWAASAMQRVFANFGSSTVEHLMVSVLVHEQLIRSGEHTKALLISGMVARQVQILQLNLEHDNDTLCVHEGSLSSDIRESRRRLFWACYLQDALIECGIDQLKLISSDDARLQLPCREEDFIRGQPRVTETLGIGTLLPSIGARYAGEAAENLDLRAYYIRAMSMRSSILRYVKHLDGDEPWDPLCGSQFQRLEERLVALEQSIPNAFRIKNGNTYLYKASGRLNLCYGLHILLAQTWTDLYRVGVAGLVFPSSATAQLRQDAPSEFRRRCHQICADRATLISGLLESLYKCHRESMIDMPYAIHAQVCSSTLVTTLASARAADASFLPDCYSDSDYRRMLHANLTVLQHMQQYMKVDLFVESASQALKHFECIVQRQGTIQPNNNTNNTETTAEVTNPSHFSLDYILNPLGVFPIARTQARDKHMPERFVKTQPMAYKSPAVASTLAQMHHEQEEREAIEAPGPSWNWDAQLLPLLESMDYPTFLDDTILNDGALGNSCVFY</sequence>
<evidence type="ECO:0000256" key="3">
    <source>
        <dbReference type="ARBA" id="ARBA00023015"/>
    </source>
</evidence>
<dbReference type="STRING" id="1245745.A0A0A2VH38"/>
<dbReference type="GO" id="GO:0003677">
    <property type="term" value="F:DNA binding"/>
    <property type="evidence" value="ECO:0007669"/>
    <property type="project" value="InterPro"/>
</dbReference>
<dbReference type="SMART" id="SM00906">
    <property type="entry name" value="Fungal_trans"/>
    <property type="match status" value="1"/>
</dbReference>
<accession>A0A0A2VH38</accession>
<gene>
    <name evidence="8" type="ORF">BBAD15_g9123</name>
</gene>